<proteinExistence type="predicted"/>
<comment type="caution">
    <text evidence="1">The sequence shown here is derived from an EMBL/GenBank/DDBJ whole genome shotgun (WGS) entry which is preliminary data.</text>
</comment>
<protein>
    <recommendedName>
        <fullName evidence="3">Pullulanase</fullName>
    </recommendedName>
</protein>
<dbReference type="Pfam" id="PF20119">
    <property type="entry name" value="DUF6509"/>
    <property type="match status" value="1"/>
</dbReference>
<name>A0ABN8H3B2_9BACL</name>
<evidence type="ECO:0000313" key="1">
    <source>
        <dbReference type="EMBL" id="CAH1225592.1"/>
    </source>
</evidence>
<evidence type="ECO:0008006" key="3">
    <source>
        <dbReference type="Google" id="ProtNLM"/>
    </source>
</evidence>
<evidence type="ECO:0000313" key="2">
    <source>
        <dbReference type="Proteomes" id="UP000838686"/>
    </source>
</evidence>
<dbReference type="InterPro" id="IPR045424">
    <property type="entry name" value="DUF6509"/>
</dbReference>
<organism evidence="1 2">
    <name type="scientific">Paenibacillus plantiphilus</name>
    <dbReference type="NCBI Taxonomy" id="2905650"/>
    <lineage>
        <taxon>Bacteria</taxon>
        <taxon>Bacillati</taxon>
        <taxon>Bacillota</taxon>
        <taxon>Bacilli</taxon>
        <taxon>Bacillales</taxon>
        <taxon>Paenibacillaceae</taxon>
        <taxon>Paenibacillus</taxon>
    </lineage>
</organism>
<dbReference type="Proteomes" id="UP000838686">
    <property type="component" value="Unassembled WGS sequence"/>
</dbReference>
<reference evidence="1" key="1">
    <citation type="submission" date="2022-01" db="EMBL/GenBank/DDBJ databases">
        <authorList>
            <person name="Criscuolo A."/>
        </authorList>
    </citation>
    <scope>NUCLEOTIDE SEQUENCE</scope>
    <source>
        <strain evidence="1">CIP111893</strain>
    </source>
</reference>
<gene>
    <name evidence="1" type="ORF">PAECIP111893_05275</name>
</gene>
<accession>A0ABN8H3B2</accession>
<dbReference type="EMBL" id="CAKMMF010000053">
    <property type="protein sequence ID" value="CAH1225592.1"/>
    <property type="molecule type" value="Genomic_DNA"/>
</dbReference>
<keyword evidence="2" id="KW-1185">Reference proteome</keyword>
<sequence length="94" mass="11104">MKVMEYSVELVKDPFGILTGQRFEFVLDLEISEDDEMFSENGIYTKVIYLVDENRKGIIKYDLYERTTEQYLDFEMEAEEEAAIAAFCEEHLPE</sequence>